<dbReference type="PANTHER" id="PTHR33744">
    <property type="entry name" value="CARBOHYDRATE DIACID REGULATOR"/>
    <property type="match status" value="1"/>
</dbReference>
<dbReference type="EMBL" id="JAGIKX010000013">
    <property type="protein sequence ID" value="MBP2257744.1"/>
    <property type="molecule type" value="Genomic_DNA"/>
</dbReference>
<dbReference type="Pfam" id="PF13556">
    <property type="entry name" value="HTH_30"/>
    <property type="match status" value="1"/>
</dbReference>
<evidence type="ECO:0000259" key="2">
    <source>
        <dbReference type="PROSITE" id="PS50887"/>
    </source>
</evidence>
<dbReference type="InterPro" id="IPR025736">
    <property type="entry name" value="PucR_C-HTH_dom"/>
</dbReference>
<accession>A0ABS4S8C6</accession>
<dbReference type="Proteomes" id="UP001519294">
    <property type="component" value="Unassembled WGS sequence"/>
</dbReference>
<dbReference type="InterPro" id="IPR000160">
    <property type="entry name" value="GGDEF_dom"/>
</dbReference>
<name>A0ABS4S8C6_9BACI</name>
<proteinExistence type="inferred from homology"/>
<sequence>MRLLPELASKIIDEVQTIIDEDLIIVNENGNIIASTDKDRVGSFHEGAKMVMQTERKYDITTEKAAVLKGVKPGINLPIFFEGKVIGVIGITGIPSHVEPYADLLRKMTELMIKEAYHIEQKEWEMRGLEAFFQEWLYAKEVDDAFIRRGQMLGISLGSPYLCAFLQMDMKPSIDHQQRMQSEVMDLLKRRLSSDYMIRWGNGRFLLLKNQRNKNSKNFLHMTLKKWKAYVEENYPIYLSIGMSKSTVTYQLDEAYREAVKAAKVARAKGDIIFYDDLLMDLIVEEIGPETRREFIHRVLGGIEAEKELLATLKCYFNHRQSIKDTASVMHIHTNTLHYRLRQIKEMTDVDPKEAEGIALFYLALQMC</sequence>
<evidence type="ECO:0000313" key="4">
    <source>
        <dbReference type="Proteomes" id="UP001519294"/>
    </source>
</evidence>
<protein>
    <submittedName>
        <fullName evidence="3">Carbohydrate diacid regulator</fullName>
    </submittedName>
</protein>
<dbReference type="Pfam" id="PF05651">
    <property type="entry name" value="Diacid_rec"/>
    <property type="match status" value="1"/>
</dbReference>
<evidence type="ECO:0000313" key="3">
    <source>
        <dbReference type="EMBL" id="MBP2257744.1"/>
    </source>
</evidence>
<reference evidence="3 4" key="1">
    <citation type="submission" date="2021-03" db="EMBL/GenBank/DDBJ databases">
        <title>Genomic Encyclopedia of Type Strains, Phase IV (KMG-IV): sequencing the most valuable type-strain genomes for metagenomic binning, comparative biology and taxonomic classification.</title>
        <authorList>
            <person name="Goeker M."/>
        </authorList>
    </citation>
    <scope>NUCLEOTIDE SEQUENCE [LARGE SCALE GENOMIC DNA]</scope>
    <source>
        <strain evidence="3 4">DSM 25790</strain>
    </source>
</reference>
<keyword evidence="4" id="KW-1185">Reference proteome</keyword>
<dbReference type="PANTHER" id="PTHR33744:SF16">
    <property type="entry name" value="CARBOHYDRATE DIACID REGULATOR"/>
    <property type="match status" value="1"/>
</dbReference>
<dbReference type="Gene3D" id="1.10.10.2840">
    <property type="entry name" value="PucR C-terminal helix-turn-helix domain"/>
    <property type="match status" value="1"/>
</dbReference>
<dbReference type="InterPro" id="IPR051448">
    <property type="entry name" value="CdaR-like_regulators"/>
</dbReference>
<organism evidence="3 4">
    <name type="scientific">Virgibacillus alimentarius</name>
    <dbReference type="NCBI Taxonomy" id="698769"/>
    <lineage>
        <taxon>Bacteria</taxon>
        <taxon>Bacillati</taxon>
        <taxon>Bacillota</taxon>
        <taxon>Bacilli</taxon>
        <taxon>Bacillales</taxon>
        <taxon>Bacillaceae</taxon>
        <taxon>Virgibacillus</taxon>
    </lineage>
</organism>
<comment type="caution">
    <text evidence="3">The sequence shown here is derived from an EMBL/GenBank/DDBJ whole genome shotgun (WGS) entry which is preliminary data.</text>
</comment>
<gene>
    <name evidence="3" type="ORF">J2Z81_001698</name>
</gene>
<feature type="domain" description="GGDEF" evidence="2">
    <location>
        <begin position="159"/>
        <end position="277"/>
    </location>
</feature>
<dbReference type="PROSITE" id="PS50887">
    <property type="entry name" value="GGDEF"/>
    <property type="match status" value="1"/>
</dbReference>
<dbReference type="RefSeq" id="WP_226371134.1">
    <property type="nucleotide sequence ID" value="NZ_JAGIKX010000013.1"/>
</dbReference>
<evidence type="ECO:0000256" key="1">
    <source>
        <dbReference type="ARBA" id="ARBA00006754"/>
    </source>
</evidence>
<dbReference type="InterPro" id="IPR041522">
    <property type="entry name" value="CdaR_GGDEF"/>
</dbReference>
<dbReference type="InterPro" id="IPR008599">
    <property type="entry name" value="Diacid_rec"/>
</dbReference>
<comment type="similarity">
    <text evidence="1">Belongs to the CdaR family.</text>
</comment>
<dbReference type="InterPro" id="IPR042070">
    <property type="entry name" value="PucR_C-HTH_sf"/>
</dbReference>
<dbReference type="Pfam" id="PF17853">
    <property type="entry name" value="GGDEF_2"/>
    <property type="match status" value="1"/>
</dbReference>